<dbReference type="Proteomes" id="UP000231990">
    <property type="component" value="Unassembled WGS sequence"/>
</dbReference>
<name>A0A2M9ZQS2_9LEPT</name>
<dbReference type="Pfam" id="PF03745">
    <property type="entry name" value="DUF309"/>
    <property type="match status" value="1"/>
</dbReference>
<comment type="caution">
    <text evidence="2">The sequence shown here is derived from an EMBL/GenBank/DDBJ whole genome shotgun (WGS) entry which is preliminary data.</text>
</comment>
<dbReference type="EMBL" id="NPDY01000024">
    <property type="protein sequence ID" value="PJZ68374.1"/>
    <property type="molecule type" value="Genomic_DNA"/>
</dbReference>
<dbReference type="EMBL" id="NPDZ01000002">
    <property type="protein sequence ID" value="PJZ74430.1"/>
    <property type="molecule type" value="Genomic_DNA"/>
</dbReference>
<dbReference type="InterPro" id="IPR005500">
    <property type="entry name" value="DUF309"/>
</dbReference>
<organism evidence="2 4">
    <name type="scientific">Leptospira perolatii</name>
    <dbReference type="NCBI Taxonomy" id="2023191"/>
    <lineage>
        <taxon>Bacteria</taxon>
        <taxon>Pseudomonadati</taxon>
        <taxon>Spirochaetota</taxon>
        <taxon>Spirochaetia</taxon>
        <taxon>Leptospirales</taxon>
        <taxon>Leptospiraceae</taxon>
        <taxon>Leptospira</taxon>
    </lineage>
</organism>
<evidence type="ECO:0000313" key="1">
    <source>
        <dbReference type="EMBL" id="PJZ68374.1"/>
    </source>
</evidence>
<dbReference type="RefSeq" id="WP_100715172.1">
    <property type="nucleotide sequence ID" value="NZ_NPDY01000024.1"/>
</dbReference>
<sequence length="158" mass="18626">MEFDDEIRGILSKISSTKDPIPTFDFAWDQGRKLFAEGRYFEVHEVFEFQWKKETGSRRILLHGWIQLAISLNKIYVKHNARGARMQAEKSKEKFEKLLLEGNLNSTGVHYTNHVLDFINRILQHFQGDENWDYSSLIKIPIPQIPQTGVEWFIREGM</sequence>
<dbReference type="AlphaFoldDB" id="A0A2M9ZQS2"/>
<dbReference type="InterPro" id="IPR023203">
    <property type="entry name" value="TTHA0068_sf"/>
</dbReference>
<dbReference type="Proteomes" id="UP000231962">
    <property type="component" value="Unassembled WGS sequence"/>
</dbReference>
<evidence type="ECO:0000313" key="2">
    <source>
        <dbReference type="EMBL" id="PJZ74430.1"/>
    </source>
</evidence>
<proteinExistence type="predicted"/>
<dbReference type="SUPFAM" id="SSF140663">
    <property type="entry name" value="TTHA0068-like"/>
    <property type="match status" value="1"/>
</dbReference>
<dbReference type="PANTHER" id="PTHR34796">
    <property type="entry name" value="EXPRESSED PROTEIN"/>
    <property type="match status" value="1"/>
</dbReference>
<evidence type="ECO:0000313" key="4">
    <source>
        <dbReference type="Proteomes" id="UP000231990"/>
    </source>
</evidence>
<protein>
    <recommendedName>
        <fullName evidence="5">DUF309 domain-containing protein</fullName>
    </recommendedName>
</protein>
<dbReference type="PANTHER" id="PTHR34796:SF1">
    <property type="entry name" value="EXPRESSED PROTEIN"/>
    <property type="match status" value="1"/>
</dbReference>
<dbReference type="Gene3D" id="1.10.3450.10">
    <property type="entry name" value="TTHA0068-like"/>
    <property type="match status" value="1"/>
</dbReference>
<reference evidence="3 4" key="1">
    <citation type="submission" date="2017-07" db="EMBL/GenBank/DDBJ databases">
        <title>Leptospira spp. isolated from tropical soils.</title>
        <authorList>
            <person name="Thibeaux R."/>
            <person name="Iraola G."/>
            <person name="Ferres I."/>
            <person name="Bierque E."/>
            <person name="Girault D."/>
            <person name="Soupe-Gilbert M.-E."/>
            <person name="Picardeau M."/>
            <person name="Goarant C."/>
        </authorList>
    </citation>
    <scope>NUCLEOTIDE SEQUENCE [LARGE SCALE GENOMIC DNA]</scope>
    <source>
        <strain evidence="2 4">FH1-B-B1</strain>
        <strain evidence="1 3">FH1-B-C1</strain>
    </source>
</reference>
<gene>
    <name evidence="1" type="ORF">CH360_16495</name>
    <name evidence="2" type="ORF">CH373_05910</name>
</gene>
<evidence type="ECO:0008006" key="5">
    <source>
        <dbReference type="Google" id="ProtNLM"/>
    </source>
</evidence>
<evidence type="ECO:0000313" key="3">
    <source>
        <dbReference type="Proteomes" id="UP000231962"/>
    </source>
</evidence>
<dbReference type="OrthoDB" id="327877at2"/>
<accession>A0A2M9ZQS2</accession>
<keyword evidence="3" id="KW-1185">Reference proteome</keyword>